<sequence length="83" mass="9378">MGHNLGGSIHVFSCGPTRKVLLQCVDGLDLVIDFSIFFAFEKLGLLVHLFQWQAFLWDTLERDQIDQQLSVSTLHKSTLISCV</sequence>
<organism evidence="1 2">
    <name type="scientific">Smallanthus sonchifolius</name>
    <dbReference type="NCBI Taxonomy" id="185202"/>
    <lineage>
        <taxon>Eukaryota</taxon>
        <taxon>Viridiplantae</taxon>
        <taxon>Streptophyta</taxon>
        <taxon>Embryophyta</taxon>
        <taxon>Tracheophyta</taxon>
        <taxon>Spermatophyta</taxon>
        <taxon>Magnoliopsida</taxon>
        <taxon>eudicotyledons</taxon>
        <taxon>Gunneridae</taxon>
        <taxon>Pentapetalae</taxon>
        <taxon>asterids</taxon>
        <taxon>campanulids</taxon>
        <taxon>Asterales</taxon>
        <taxon>Asteraceae</taxon>
        <taxon>Asteroideae</taxon>
        <taxon>Heliantheae alliance</taxon>
        <taxon>Millerieae</taxon>
        <taxon>Smallanthus</taxon>
    </lineage>
</organism>
<accession>A0ACB9A5K1</accession>
<evidence type="ECO:0000313" key="1">
    <source>
        <dbReference type="EMBL" id="KAI3703675.1"/>
    </source>
</evidence>
<dbReference type="EMBL" id="CM042042">
    <property type="protein sequence ID" value="KAI3703675.1"/>
    <property type="molecule type" value="Genomic_DNA"/>
</dbReference>
<evidence type="ECO:0000313" key="2">
    <source>
        <dbReference type="Proteomes" id="UP001056120"/>
    </source>
</evidence>
<comment type="caution">
    <text evidence="1">The sequence shown here is derived from an EMBL/GenBank/DDBJ whole genome shotgun (WGS) entry which is preliminary data.</text>
</comment>
<keyword evidence="2" id="KW-1185">Reference proteome</keyword>
<name>A0ACB9A5K1_9ASTR</name>
<protein>
    <submittedName>
        <fullName evidence="1">Uncharacterized protein</fullName>
    </submittedName>
</protein>
<reference evidence="1 2" key="2">
    <citation type="journal article" date="2022" name="Mol. Ecol. Resour.">
        <title>The genomes of chicory, endive, great burdock and yacon provide insights into Asteraceae paleo-polyploidization history and plant inulin production.</title>
        <authorList>
            <person name="Fan W."/>
            <person name="Wang S."/>
            <person name="Wang H."/>
            <person name="Wang A."/>
            <person name="Jiang F."/>
            <person name="Liu H."/>
            <person name="Zhao H."/>
            <person name="Xu D."/>
            <person name="Zhang Y."/>
        </authorList>
    </citation>
    <scope>NUCLEOTIDE SEQUENCE [LARGE SCALE GENOMIC DNA]</scope>
    <source>
        <strain evidence="2">cv. Yunnan</strain>
        <tissue evidence="1">Leaves</tissue>
    </source>
</reference>
<reference evidence="2" key="1">
    <citation type="journal article" date="2022" name="Mol. Ecol. Resour.">
        <title>The genomes of chicory, endive, great burdock and yacon provide insights into Asteraceae palaeo-polyploidization history and plant inulin production.</title>
        <authorList>
            <person name="Fan W."/>
            <person name="Wang S."/>
            <person name="Wang H."/>
            <person name="Wang A."/>
            <person name="Jiang F."/>
            <person name="Liu H."/>
            <person name="Zhao H."/>
            <person name="Xu D."/>
            <person name="Zhang Y."/>
        </authorList>
    </citation>
    <scope>NUCLEOTIDE SEQUENCE [LARGE SCALE GENOMIC DNA]</scope>
    <source>
        <strain evidence="2">cv. Yunnan</strain>
    </source>
</reference>
<proteinExistence type="predicted"/>
<dbReference type="Proteomes" id="UP001056120">
    <property type="component" value="Linkage Group LG25"/>
</dbReference>
<gene>
    <name evidence="1" type="ORF">L1987_73867</name>
</gene>